<evidence type="ECO:0000256" key="6">
    <source>
        <dbReference type="SAM" id="MobiDB-lite"/>
    </source>
</evidence>
<evidence type="ECO:0000256" key="7">
    <source>
        <dbReference type="SAM" id="Phobius"/>
    </source>
</evidence>
<evidence type="ECO:0000256" key="5">
    <source>
        <dbReference type="ARBA" id="ARBA00023136"/>
    </source>
</evidence>
<dbReference type="GO" id="GO:0005886">
    <property type="term" value="C:plasma membrane"/>
    <property type="evidence" value="ECO:0007669"/>
    <property type="project" value="UniProtKB-SubCell"/>
</dbReference>
<dbReference type="RefSeq" id="WP_343048568.1">
    <property type="nucleotide sequence ID" value="NZ_JACCFW010000001.1"/>
</dbReference>
<keyword evidence="5 7" id="KW-0472">Membrane</keyword>
<dbReference type="AlphaFoldDB" id="A0A853DQ29"/>
<dbReference type="Proteomes" id="UP000571817">
    <property type="component" value="Unassembled WGS sequence"/>
</dbReference>
<comment type="caution">
    <text evidence="8">The sequence shown here is derived from an EMBL/GenBank/DDBJ whole genome shotgun (WGS) entry which is preliminary data.</text>
</comment>
<dbReference type="PANTHER" id="PTHR30213">
    <property type="entry name" value="INNER MEMBRANE PROTEIN YHJD"/>
    <property type="match status" value="1"/>
</dbReference>
<feature type="transmembrane region" description="Helical" evidence="7">
    <location>
        <begin position="183"/>
        <end position="205"/>
    </location>
</feature>
<feature type="transmembrane region" description="Helical" evidence="7">
    <location>
        <begin position="255"/>
        <end position="283"/>
    </location>
</feature>
<evidence type="ECO:0000256" key="1">
    <source>
        <dbReference type="ARBA" id="ARBA00004651"/>
    </source>
</evidence>
<dbReference type="Pfam" id="PF03631">
    <property type="entry name" value="Virul_fac_BrkB"/>
    <property type="match status" value="1"/>
</dbReference>
<evidence type="ECO:0000313" key="8">
    <source>
        <dbReference type="EMBL" id="NYJ76225.1"/>
    </source>
</evidence>
<protein>
    <submittedName>
        <fullName evidence="8">Inner membrane protein YhjD</fullName>
    </submittedName>
</protein>
<feature type="compositionally biased region" description="Basic and acidic residues" evidence="6">
    <location>
        <begin position="345"/>
        <end position="371"/>
    </location>
</feature>
<name>A0A853DQ29_9MICO</name>
<dbReference type="PANTHER" id="PTHR30213:SF1">
    <property type="entry name" value="INNER MEMBRANE PROTEIN YHJD"/>
    <property type="match status" value="1"/>
</dbReference>
<comment type="subcellular location">
    <subcellularLocation>
        <location evidence="1">Cell membrane</location>
        <topology evidence="1">Multi-pass membrane protein</topology>
    </subcellularLocation>
</comment>
<evidence type="ECO:0000256" key="4">
    <source>
        <dbReference type="ARBA" id="ARBA00022989"/>
    </source>
</evidence>
<gene>
    <name evidence="8" type="ORF">HNR15_003188</name>
</gene>
<evidence type="ECO:0000256" key="2">
    <source>
        <dbReference type="ARBA" id="ARBA00022475"/>
    </source>
</evidence>
<organism evidence="8 9">
    <name type="scientific">Allobranchiibius huperziae</name>
    <dbReference type="NCBI Taxonomy" id="1874116"/>
    <lineage>
        <taxon>Bacteria</taxon>
        <taxon>Bacillati</taxon>
        <taxon>Actinomycetota</taxon>
        <taxon>Actinomycetes</taxon>
        <taxon>Micrococcales</taxon>
        <taxon>Dermacoccaceae</taxon>
        <taxon>Allobranchiibius</taxon>
    </lineage>
</organism>
<evidence type="ECO:0000313" key="9">
    <source>
        <dbReference type="Proteomes" id="UP000571817"/>
    </source>
</evidence>
<dbReference type="InterPro" id="IPR017039">
    <property type="entry name" value="Virul_fac_BrkB"/>
</dbReference>
<feature type="transmembrane region" description="Helical" evidence="7">
    <location>
        <begin position="217"/>
        <end position="235"/>
    </location>
</feature>
<sequence>MTDAGSTPTKEPSRRTLWLDDFQRRHRIVGFPIAVVYKFFDDSGSYLAALMTYYGFVSLFPLLLLLSTVLSFVLRHYPQLQQEIVNSAAGQFPIVGKQLQDPKRLSGSLGGVLAGLAIAIYGGLGIGQAVQYAMNTAWAVPRNERPDPFSGRLRSLLLIGVTALVLLAATAASAIVGLINGQWWVLIMHWALPLVLDTLLFIPIYRHGASRKLKIRQVLPGALIAAVALTLLQTYGVRYVSRVVDHAKNSETNVIFATVLGLLAFIYLASVITVFCTEINVVIDKKLYPRALLTPFTDNVQLTGGDRRTYVALAKAQRHKGFEKIDVTFDQPPPSEPGAAADSGAHAHADRQDSPTEPMPERPVEERRWLR</sequence>
<proteinExistence type="predicted"/>
<reference evidence="8 9" key="1">
    <citation type="submission" date="2020-07" db="EMBL/GenBank/DDBJ databases">
        <title>Sequencing the genomes of 1000 actinobacteria strains.</title>
        <authorList>
            <person name="Klenk H.-P."/>
        </authorList>
    </citation>
    <scope>NUCLEOTIDE SEQUENCE [LARGE SCALE GENOMIC DNA]</scope>
    <source>
        <strain evidence="8 9">DSM 29531</strain>
    </source>
</reference>
<feature type="region of interest" description="Disordered" evidence="6">
    <location>
        <begin position="326"/>
        <end position="371"/>
    </location>
</feature>
<feature type="transmembrane region" description="Helical" evidence="7">
    <location>
        <begin position="155"/>
        <end position="177"/>
    </location>
</feature>
<keyword evidence="2" id="KW-1003">Cell membrane</keyword>
<keyword evidence="3 7" id="KW-0812">Transmembrane</keyword>
<dbReference type="EMBL" id="JACCFW010000001">
    <property type="protein sequence ID" value="NYJ76225.1"/>
    <property type="molecule type" value="Genomic_DNA"/>
</dbReference>
<keyword evidence="4 7" id="KW-1133">Transmembrane helix</keyword>
<keyword evidence="9" id="KW-1185">Reference proteome</keyword>
<evidence type="ECO:0000256" key="3">
    <source>
        <dbReference type="ARBA" id="ARBA00022692"/>
    </source>
</evidence>
<accession>A0A853DQ29</accession>
<feature type="transmembrane region" description="Helical" evidence="7">
    <location>
        <begin position="53"/>
        <end position="74"/>
    </location>
</feature>
<feature type="transmembrane region" description="Helical" evidence="7">
    <location>
        <begin position="112"/>
        <end position="134"/>
    </location>
</feature>